<feature type="transmembrane region" description="Helical" evidence="8">
    <location>
        <begin position="473"/>
        <end position="491"/>
    </location>
</feature>
<dbReference type="GO" id="GO:0007035">
    <property type="term" value="P:vacuolar acidification"/>
    <property type="evidence" value="ECO:0007669"/>
    <property type="project" value="TreeGrafter"/>
</dbReference>
<dbReference type="HOGENOM" id="CLU_025558_1_0_9"/>
<keyword evidence="5 8" id="KW-1133">Transmembrane helix</keyword>
<feature type="transmembrane region" description="Helical" evidence="8">
    <location>
        <begin position="503"/>
        <end position="524"/>
    </location>
</feature>
<name>G9WZ26_9FIRM</name>
<dbReference type="PANTHER" id="PTHR11629:SF63">
    <property type="entry name" value="V-TYPE PROTON ATPASE SUBUNIT A"/>
    <property type="match status" value="1"/>
</dbReference>
<evidence type="ECO:0000256" key="7">
    <source>
        <dbReference type="ARBA" id="ARBA00023136"/>
    </source>
</evidence>
<dbReference type="BioCyc" id="EBAC796937-HMP:GMGH-1432-MONOMER"/>
<evidence type="ECO:0000256" key="5">
    <source>
        <dbReference type="ARBA" id="ARBA00022989"/>
    </source>
</evidence>
<feature type="transmembrane region" description="Helical" evidence="8">
    <location>
        <begin position="624"/>
        <end position="647"/>
    </location>
</feature>
<evidence type="ECO:0000256" key="2">
    <source>
        <dbReference type="ARBA" id="ARBA00009904"/>
    </source>
</evidence>
<evidence type="ECO:0000256" key="1">
    <source>
        <dbReference type="ARBA" id="ARBA00004141"/>
    </source>
</evidence>
<reference evidence="9 10" key="1">
    <citation type="submission" date="2011-08" db="EMBL/GenBank/DDBJ databases">
        <title>The Genome Sequence of Eubacteriaceae bacterium ACC19a.</title>
        <authorList>
            <consortium name="The Broad Institute Genome Sequencing Platform"/>
            <person name="Earl A."/>
            <person name="Ward D."/>
            <person name="Feldgarden M."/>
            <person name="Gevers D."/>
            <person name="Sizova M."/>
            <person name="Hazen A."/>
            <person name="Epstein S."/>
            <person name="Young S.K."/>
            <person name="Zeng Q."/>
            <person name="Gargeya S."/>
            <person name="Fitzgerald M."/>
            <person name="Haas B."/>
            <person name="Abouelleil A."/>
            <person name="Alvarado L."/>
            <person name="Arachchi H.M."/>
            <person name="Berlin A."/>
            <person name="Brown A."/>
            <person name="Chapman S.B."/>
            <person name="Chen Z."/>
            <person name="Dunbar C."/>
            <person name="Freedman E."/>
            <person name="Gearin G."/>
            <person name="Gellesch M."/>
            <person name="Goldberg J."/>
            <person name="Griggs A."/>
            <person name="Gujja S."/>
            <person name="Heiman D."/>
            <person name="Howarth C."/>
            <person name="Larson L."/>
            <person name="Lui A."/>
            <person name="MacDonald P.J.P."/>
            <person name="Montmayeur A."/>
            <person name="Murphy C."/>
            <person name="Neiman D."/>
            <person name="Pearson M."/>
            <person name="Priest M."/>
            <person name="Roberts A."/>
            <person name="Saif S."/>
            <person name="Shea T."/>
            <person name="Shenoy N."/>
            <person name="Sisk P."/>
            <person name="Stolte C."/>
            <person name="Sykes S."/>
            <person name="Wortman J."/>
            <person name="Nusbaum C."/>
            <person name="Birren B."/>
        </authorList>
    </citation>
    <scope>NUCLEOTIDE SEQUENCE [LARGE SCALE GENOMIC DNA]</scope>
    <source>
        <strain evidence="9 10">ACC19a</strain>
    </source>
</reference>
<dbReference type="PANTHER" id="PTHR11629">
    <property type="entry name" value="VACUOLAR PROTON ATPASES"/>
    <property type="match status" value="1"/>
</dbReference>
<dbReference type="GO" id="GO:0046961">
    <property type="term" value="F:proton-transporting ATPase activity, rotational mechanism"/>
    <property type="evidence" value="ECO:0007669"/>
    <property type="project" value="InterPro"/>
</dbReference>
<accession>G9WZ26</accession>
<protein>
    <submittedName>
        <fullName evidence="9">Uncharacterized protein</fullName>
    </submittedName>
</protein>
<evidence type="ECO:0000256" key="6">
    <source>
        <dbReference type="ARBA" id="ARBA00023065"/>
    </source>
</evidence>
<dbReference type="Proteomes" id="UP000006437">
    <property type="component" value="Unassembled WGS sequence"/>
</dbReference>
<comment type="similarity">
    <text evidence="2">Belongs to the V-ATPase 116 kDa subunit family.</text>
</comment>
<keyword evidence="6" id="KW-0406">Ion transport</keyword>
<evidence type="ECO:0000256" key="4">
    <source>
        <dbReference type="ARBA" id="ARBA00022692"/>
    </source>
</evidence>
<gene>
    <name evidence="9" type="ORF">HMPREF9629_01427</name>
</gene>
<keyword evidence="7 8" id="KW-0472">Membrane</keyword>
<dbReference type="EMBL" id="AFZE01000005">
    <property type="protein sequence ID" value="EHL16171.1"/>
    <property type="molecule type" value="Genomic_DNA"/>
</dbReference>
<sequence length="692" mass="77917">MAKLQMQRVYLCALKKDKKDILETLQRLEMVEVRHFSQEYVENNADDEDVLSTKEQVRKNIDNAKDAMEILKTFAKNSISEPFFLNGRKEMSEEEYSNYFLTEYENDAKLARNIVSSNKTIKEKKSEISQLNAKLESLKPWENLNVPLDFEGTKTTKFFIGTLPNNLSKIHIEEMIIDKLSGSQKKVDDIPFELEVVSSIDVLTYFTLICLKRDENSVYEALRMSGFIPPVVDGDKTVSEMKKDILEKIEHCQNEVSSLEKEIISKVDKVDNIRFLMDYESLRADSLDTFSKLHQLNKTFVLKGYIPKKYIDDLKHALTSKYMVDLQFEDVSQDDEDAPVLLQNSVLASPVEGVLESYSLPSAKDIDPTSAVAIFYYFMFGLMLSDAGYGLVIFIASVLGLVKFKDTLEEGWRKTLRMYALAGAFTIFWGVLFGSYFGDLFDVIAIKFFNMDLGGRHILAPTWFEPVKEPMRLLTFSLIVGIIHLFAGMFLKAVQYAKQKNYMGIISDVVLWYVLLVGCIALLVRTDMLGNIFGYNYESIPVVVGIVGKYLAIIGAIGIVVTNGDSKNIGARLGQGLYALYGISSYLSDVLSYSRLLALGLATGVIASVINMMAGMVVDASGKVVGGVLFAIIILGGHIFNLGINALGAYVHTNRLQYVEFFGKFYEGGGSKFNPLRMNTKYFKFKESRKNV</sequence>
<dbReference type="GO" id="GO:0051117">
    <property type="term" value="F:ATPase binding"/>
    <property type="evidence" value="ECO:0007669"/>
    <property type="project" value="TreeGrafter"/>
</dbReference>
<organism evidence="9 10">
    <name type="scientific">Peptoanaerobacter stomatis</name>
    <dbReference type="NCBI Taxonomy" id="796937"/>
    <lineage>
        <taxon>Bacteria</taxon>
        <taxon>Bacillati</taxon>
        <taxon>Bacillota</taxon>
        <taxon>Clostridia</taxon>
        <taxon>Peptostreptococcales</taxon>
        <taxon>Filifactoraceae</taxon>
        <taxon>Peptoanaerobacter</taxon>
    </lineage>
</organism>
<proteinExistence type="inferred from homology"/>
<comment type="caution">
    <text evidence="9">The sequence shown here is derived from an EMBL/GenBank/DDBJ whole genome shotgun (WGS) entry which is preliminary data.</text>
</comment>
<dbReference type="Pfam" id="PF01496">
    <property type="entry name" value="V_ATPase_I"/>
    <property type="match status" value="2"/>
</dbReference>
<dbReference type="GO" id="GO:0016471">
    <property type="term" value="C:vacuolar proton-transporting V-type ATPase complex"/>
    <property type="evidence" value="ECO:0007669"/>
    <property type="project" value="TreeGrafter"/>
</dbReference>
<feature type="transmembrane region" description="Helical" evidence="8">
    <location>
        <begin position="596"/>
        <end position="618"/>
    </location>
</feature>
<evidence type="ECO:0000313" key="9">
    <source>
        <dbReference type="EMBL" id="EHL16171.1"/>
    </source>
</evidence>
<keyword evidence="3" id="KW-0813">Transport</keyword>
<comment type="subcellular location">
    <subcellularLocation>
        <location evidence="1">Membrane</location>
        <topology evidence="1">Multi-pass membrane protein</topology>
    </subcellularLocation>
</comment>
<dbReference type="InterPro" id="IPR002490">
    <property type="entry name" value="V-ATPase_116kDa_su"/>
</dbReference>
<dbReference type="PATRIC" id="fig|796937.3.peg.623"/>
<evidence type="ECO:0000256" key="8">
    <source>
        <dbReference type="SAM" id="Phobius"/>
    </source>
</evidence>
<feature type="transmembrane region" description="Helical" evidence="8">
    <location>
        <begin position="374"/>
        <end position="404"/>
    </location>
</feature>
<dbReference type="RefSeq" id="WP_009525657.1">
    <property type="nucleotide sequence ID" value="NZ_JH414554.1"/>
</dbReference>
<dbReference type="GO" id="GO:0033179">
    <property type="term" value="C:proton-transporting V-type ATPase, V0 domain"/>
    <property type="evidence" value="ECO:0007669"/>
    <property type="project" value="InterPro"/>
</dbReference>
<keyword evidence="4 8" id="KW-0812">Transmembrane</keyword>
<feature type="transmembrane region" description="Helical" evidence="8">
    <location>
        <begin position="539"/>
        <end position="562"/>
    </location>
</feature>
<dbReference type="AlphaFoldDB" id="G9WZ26"/>
<feature type="transmembrane region" description="Helical" evidence="8">
    <location>
        <begin position="416"/>
        <end position="437"/>
    </location>
</feature>
<evidence type="ECO:0000313" key="10">
    <source>
        <dbReference type="Proteomes" id="UP000006437"/>
    </source>
</evidence>
<evidence type="ECO:0000256" key="3">
    <source>
        <dbReference type="ARBA" id="ARBA00022448"/>
    </source>
</evidence>